<evidence type="ECO:0000259" key="6">
    <source>
        <dbReference type="Pfam" id="PF00155"/>
    </source>
</evidence>
<dbReference type="AlphaFoldDB" id="A0A3A3GEJ1"/>
<dbReference type="InterPro" id="IPR004839">
    <property type="entry name" value="Aminotransferase_I/II_large"/>
</dbReference>
<proteinExistence type="inferred from homology"/>
<keyword evidence="7" id="KW-0808">Transferase</keyword>
<dbReference type="PANTHER" id="PTHR43525">
    <property type="entry name" value="PROTEIN MALY"/>
    <property type="match status" value="1"/>
</dbReference>
<dbReference type="PANTHER" id="PTHR43525:SF1">
    <property type="entry name" value="PROTEIN MALY"/>
    <property type="match status" value="1"/>
</dbReference>
<dbReference type="OrthoDB" id="9802872at2"/>
<evidence type="ECO:0000256" key="4">
    <source>
        <dbReference type="ARBA" id="ARBA00023239"/>
    </source>
</evidence>
<evidence type="ECO:0000256" key="5">
    <source>
        <dbReference type="ARBA" id="ARBA00037974"/>
    </source>
</evidence>
<evidence type="ECO:0000313" key="8">
    <source>
        <dbReference type="Proteomes" id="UP000266177"/>
    </source>
</evidence>
<keyword evidence="3" id="KW-0663">Pyridoxal phosphate</keyword>
<dbReference type="Proteomes" id="UP000266177">
    <property type="component" value="Unassembled WGS sequence"/>
</dbReference>
<dbReference type="InterPro" id="IPR051798">
    <property type="entry name" value="Class-II_PLP-Dep_Aminotrans"/>
</dbReference>
<feature type="domain" description="Aminotransferase class I/classII large" evidence="6">
    <location>
        <begin position="57"/>
        <end position="381"/>
    </location>
</feature>
<comment type="caution">
    <text evidence="7">The sequence shown here is derived from an EMBL/GenBank/DDBJ whole genome shotgun (WGS) entry which is preliminary data.</text>
</comment>
<keyword evidence="4" id="KW-0456">Lyase</keyword>
<dbReference type="EC" id="4.4.1.13" evidence="2"/>
<dbReference type="InterPro" id="IPR015421">
    <property type="entry name" value="PyrdxlP-dep_Trfase_major"/>
</dbReference>
<dbReference type="Gene3D" id="3.90.1150.10">
    <property type="entry name" value="Aspartate Aminotransferase, domain 1"/>
    <property type="match status" value="1"/>
</dbReference>
<dbReference type="SUPFAM" id="SSF53383">
    <property type="entry name" value="PLP-dependent transferases"/>
    <property type="match status" value="1"/>
</dbReference>
<sequence length="388" mass="43928">MYDFEKTIDRAAFDALKAVPFNPSQEGCIPLWVADMDFPAAPAIQEALVTRMGKPSYGYTLCTDRYYSAVIDWMKRRHQWDVAKEWFVLTPGVVPAMGFAVRALTAPGDKVMIQTPVYPQFAKMIQSNGATLVTNPLKLVDGRYEIDFEDFEQKVKDPALKLFFLCNPHNPVGRVWKRDELQKLAELCLEHDVIIFSDDIHHDFTYGDHQYIPIATLSPDVAARTITATSPSKTFSIASFKMGNIFIEEEGLRQKYRKAVESAGVAALDLGAIEATIAGYSKGEAWFDEALKYIEGNSQYIEQFVAERIPQVKTFAQEGTYLKWLDWRSFGMTDKELNAWALNEAKVWLSEGHAFGKEGSGFMRLNMTSRRAVIEEAMERLARAAERL</sequence>
<dbReference type="InterPro" id="IPR015422">
    <property type="entry name" value="PyrdxlP-dep_Trfase_small"/>
</dbReference>
<reference evidence="7 8" key="1">
    <citation type="submission" date="2018-09" db="EMBL/GenBank/DDBJ databases">
        <title>Paenibacillus SK2017-BO5.</title>
        <authorList>
            <person name="Piskunova J.V."/>
            <person name="Dubiley S.A."/>
            <person name="Severinov K.V."/>
        </authorList>
    </citation>
    <scope>NUCLEOTIDE SEQUENCE [LARGE SCALE GENOMIC DNA]</scope>
    <source>
        <strain evidence="7 8">BO5</strain>
    </source>
</reference>
<keyword evidence="7" id="KW-0032">Aminotransferase</keyword>
<name>A0A3A3GEJ1_PANTH</name>
<dbReference type="InterPro" id="IPR015424">
    <property type="entry name" value="PyrdxlP-dep_Trfase"/>
</dbReference>
<dbReference type="Gene3D" id="3.40.640.10">
    <property type="entry name" value="Type I PLP-dependent aspartate aminotransferase-like (Major domain)"/>
    <property type="match status" value="1"/>
</dbReference>
<dbReference type="NCBIfam" id="TIGR04350">
    <property type="entry name" value="C_S_lyase_PatB"/>
    <property type="match status" value="1"/>
</dbReference>
<comment type="cofactor">
    <cofactor evidence="1">
        <name>pyridoxal 5'-phosphate</name>
        <dbReference type="ChEBI" id="CHEBI:597326"/>
    </cofactor>
</comment>
<dbReference type="RefSeq" id="WP_119794987.1">
    <property type="nucleotide sequence ID" value="NZ_QYZD01000018.1"/>
</dbReference>
<evidence type="ECO:0000256" key="3">
    <source>
        <dbReference type="ARBA" id="ARBA00022898"/>
    </source>
</evidence>
<dbReference type="CDD" id="cd00609">
    <property type="entry name" value="AAT_like"/>
    <property type="match status" value="1"/>
</dbReference>
<dbReference type="Pfam" id="PF00155">
    <property type="entry name" value="Aminotran_1_2"/>
    <property type="match status" value="1"/>
</dbReference>
<dbReference type="GO" id="GO:0047804">
    <property type="term" value="F:cysteine-S-conjugate beta-lyase activity"/>
    <property type="evidence" value="ECO:0007669"/>
    <property type="project" value="UniProtKB-EC"/>
</dbReference>
<accession>A0A3A3GEJ1</accession>
<dbReference type="GO" id="GO:0030170">
    <property type="term" value="F:pyridoxal phosphate binding"/>
    <property type="evidence" value="ECO:0007669"/>
    <property type="project" value="InterPro"/>
</dbReference>
<dbReference type="InterPro" id="IPR027619">
    <property type="entry name" value="C-S_lyase_PatB-like"/>
</dbReference>
<dbReference type="GO" id="GO:0008483">
    <property type="term" value="F:transaminase activity"/>
    <property type="evidence" value="ECO:0007669"/>
    <property type="project" value="UniProtKB-KW"/>
</dbReference>
<gene>
    <name evidence="7" type="ORF">DQX05_18490</name>
</gene>
<evidence type="ECO:0000256" key="2">
    <source>
        <dbReference type="ARBA" id="ARBA00012224"/>
    </source>
</evidence>
<evidence type="ECO:0000313" key="7">
    <source>
        <dbReference type="EMBL" id="RJG22094.1"/>
    </source>
</evidence>
<protein>
    <recommendedName>
        <fullName evidence="2">cysteine-S-conjugate beta-lyase</fullName>
        <ecNumber evidence="2">4.4.1.13</ecNumber>
    </recommendedName>
</protein>
<dbReference type="EMBL" id="QYZD01000018">
    <property type="protein sequence ID" value="RJG22094.1"/>
    <property type="molecule type" value="Genomic_DNA"/>
</dbReference>
<comment type="similarity">
    <text evidence="5">Belongs to the class-II pyridoxal-phosphate-dependent aminotransferase family. MalY/PatB cystathionine beta-lyase subfamily.</text>
</comment>
<evidence type="ECO:0000256" key="1">
    <source>
        <dbReference type="ARBA" id="ARBA00001933"/>
    </source>
</evidence>
<organism evidence="7 8">
    <name type="scientific">Paenibacillus thiaminolyticus</name>
    <name type="common">Bacillus thiaminolyticus</name>
    <dbReference type="NCBI Taxonomy" id="49283"/>
    <lineage>
        <taxon>Bacteria</taxon>
        <taxon>Bacillati</taxon>
        <taxon>Bacillota</taxon>
        <taxon>Bacilli</taxon>
        <taxon>Bacillales</taxon>
        <taxon>Paenibacillaceae</taxon>
        <taxon>Paenibacillus</taxon>
    </lineage>
</organism>